<keyword evidence="4 7" id="KW-0812">Transmembrane</keyword>
<feature type="transmembrane region" description="Helical" evidence="7">
    <location>
        <begin position="81"/>
        <end position="104"/>
    </location>
</feature>
<dbReference type="PANTHER" id="PTHR30576">
    <property type="entry name" value="COLANIC BIOSYNTHESIS UDP-GLUCOSE LIPID CARRIER TRANSFERASE"/>
    <property type="match status" value="1"/>
</dbReference>
<keyword evidence="10" id="KW-1185">Reference proteome</keyword>
<dbReference type="InterPro" id="IPR017464">
    <property type="entry name" value="Sugar_tfrase_EpsB_2"/>
</dbReference>
<evidence type="ECO:0000259" key="8">
    <source>
        <dbReference type="Pfam" id="PF02397"/>
    </source>
</evidence>
<sequence length="463" mass="52912">MIRFFRHYISSSALLQILGDACFFFCAVYVAPHLVGTHYFHVHDTEGLMARGFIFAAVMVSSMTAGGLYESWGWEGGLFGLLKRILLAISIGIVVMLFLFYAFPNLFIDHWVLAVSLVLSATIITTQRIVALYWMGLKKMRKNILVLGTSARAAKIEHLYHENDRQLAHRINIIGYLPYGNIAHHHVAIQRIIPLSEDLIALAEKYQAKEIVVAVRDRRGNLPMDELFRCRLKGIKVTEISAFFEREVGALQLDSVNTSWLLYSDGFQHGLIVKRMFDIFISLILLVLTLPLMLIAALLVALEGRGSIIYTQERVGLFGHPFTIYKFRSMRKDAEKTGQAVWASVNDTRITHFGAIMRKFRIDELPQIFNVLRGDMSFVGPRPERPSFVQEFNAEFPLYQHRHNLKPGITGWAQVCYPYGSSKQDTLEKLQYDLYYVKNHSIFLDIMILMKTVQTVLWGKGAR</sequence>
<evidence type="ECO:0000256" key="6">
    <source>
        <dbReference type="ARBA" id="ARBA00023136"/>
    </source>
</evidence>
<dbReference type="RefSeq" id="WP_062188114.1">
    <property type="nucleotide sequence ID" value="NZ_LRRD01000027.1"/>
</dbReference>
<dbReference type="NCBIfam" id="TIGR03013">
    <property type="entry name" value="EpsB_2"/>
    <property type="match status" value="1"/>
</dbReference>
<dbReference type="GO" id="GO:0016780">
    <property type="term" value="F:phosphotransferase activity, for other substituted phosphate groups"/>
    <property type="evidence" value="ECO:0007669"/>
    <property type="project" value="TreeGrafter"/>
</dbReference>
<gene>
    <name evidence="9" type="primary">wecA</name>
    <name evidence="9" type="ORF">FEMY_14310</name>
</gene>
<dbReference type="STRING" id="1789004.FEMY_14310"/>
<dbReference type="Pfam" id="PF02397">
    <property type="entry name" value="Bac_transf"/>
    <property type="match status" value="1"/>
</dbReference>
<dbReference type="NCBIfam" id="TIGR03025">
    <property type="entry name" value="EPS_sugtrans"/>
    <property type="match status" value="1"/>
</dbReference>
<proteinExistence type="inferred from homology"/>
<evidence type="ECO:0000256" key="5">
    <source>
        <dbReference type="ARBA" id="ARBA00022989"/>
    </source>
</evidence>
<dbReference type="Proteomes" id="UP000075653">
    <property type="component" value="Unassembled WGS sequence"/>
</dbReference>
<evidence type="ECO:0000256" key="4">
    <source>
        <dbReference type="ARBA" id="ARBA00022692"/>
    </source>
</evidence>
<evidence type="ECO:0000256" key="1">
    <source>
        <dbReference type="ARBA" id="ARBA00004141"/>
    </source>
</evidence>
<comment type="similarity">
    <text evidence="2">Belongs to the bacterial sugar transferase family.</text>
</comment>
<evidence type="ECO:0000313" key="9">
    <source>
        <dbReference type="EMBL" id="KXW58034.1"/>
    </source>
</evidence>
<dbReference type="InterPro" id="IPR017475">
    <property type="entry name" value="EPS_sugar_tfrase"/>
</dbReference>
<dbReference type="PANTHER" id="PTHR30576:SF0">
    <property type="entry name" value="UNDECAPRENYL-PHOSPHATE N-ACETYLGALACTOSAMINYL 1-PHOSPHATE TRANSFERASE-RELATED"/>
    <property type="match status" value="1"/>
</dbReference>
<feature type="transmembrane region" description="Helical" evidence="7">
    <location>
        <begin position="52"/>
        <end position="69"/>
    </location>
</feature>
<dbReference type="AlphaFoldDB" id="A0A149VYQ7"/>
<evidence type="ECO:0000256" key="7">
    <source>
        <dbReference type="SAM" id="Phobius"/>
    </source>
</evidence>
<dbReference type="PATRIC" id="fig|1789004.3.peg.1452"/>
<feature type="transmembrane region" description="Helical" evidence="7">
    <location>
        <begin position="12"/>
        <end position="32"/>
    </location>
</feature>
<evidence type="ECO:0000313" key="10">
    <source>
        <dbReference type="Proteomes" id="UP000075653"/>
    </source>
</evidence>
<keyword evidence="3 9" id="KW-0808">Transferase</keyword>
<keyword evidence="5 7" id="KW-1133">Transmembrane helix</keyword>
<dbReference type="EMBL" id="LRRD01000027">
    <property type="protein sequence ID" value="KXW58034.1"/>
    <property type="molecule type" value="Genomic_DNA"/>
</dbReference>
<feature type="transmembrane region" description="Helical" evidence="7">
    <location>
        <begin position="279"/>
        <end position="302"/>
    </location>
</feature>
<evidence type="ECO:0000256" key="3">
    <source>
        <dbReference type="ARBA" id="ARBA00022679"/>
    </source>
</evidence>
<dbReference type="GO" id="GO:0016020">
    <property type="term" value="C:membrane"/>
    <property type="evidence" value="ECO:0007669"/>
    <property type="project" value="UniProtKB-SubCell"/>
</dbReference>
<comment type="subcellular location">
    <subcellularLocation>
        <location evidence="1">Membrane</location>
        <topology evidence="1">Multi-pass membrane protein</topology>
    </subcellularLocation>
</comment>
<protein>
    <submittedName>
        <fullName evidence="9">UDP-N-acetylgalactosamine-undecaprenyl-phosphate N-acetylgalactosaminephosphotransferase</fullName>
        <ecNumber evidence="9">2.7.8.40</ecNumber>
    </submittedName>
</protein>
<keyword evidence="6 7" id="KW-0472">Membrane</keyword>
<comment type="caution">
    <text evidence="9">The sequence shown here is derived from an EMBL/GenBank/DDBJ whole genome shotgun (WGS) entry which is preliminary data.</text>
</comment>
<dbReference type="InterPro" id="IPR003362">
    <property type="entry name" value="Bact_transf"/>
</dbReference>
<accession>A0A149VYQ7</accession>
<organism evidence="9 10">
    <name type="scientific">Ferrovum myxofaciens</name>
    <dbReference type="NCBI Taxonomy" id="416213"/>
    <lineage>
        <taxon>Bacteria</taxon>
        <taxon>Pseudomonadati</taxon>
        <taxon>Pseudomonadota</taxon>
        <taxon>Betaproteobacteria</taxon>
        <taxon>Ferrovales</taxon>
        <taxon>Ferrovaceae</taxon>
        <taxon>Ferrovum</taxon>
    </lineage>
</organism>
<name>A0A149VYQ7_9PROT</name>
<evidence type="ECO:0000256" key="2">
    <source>
        <dbReference type="ARBA" id="ARBA00006464"/>
    </source>
</evidence>
<dbReference type="EC" id="2.7.8.40" evidence="9"/>
<reference evidence="9 10" key="1">
    <citation type="submission" date="2016-01" db="EMBL/GenBank/DDBJ databases">
        <title>Genome sequence of the acidophilic iron oxidising Ferrovum strain Z-31.</title>
        <authorList>
            <person name="Poehlein A."/>
            <person name="Ullrich S.R."/>
            <person name="Schloemann M."/>
            <person name="Muehling M."/>
            <person name="Daniel R."/>
        </authorList>
    </citation>
    <scope>NUCLEOTIDE SEQUENCE [LARGE SCALE GENOMIC DNA]</scope>
    <source>
        <strain evidence="9 10">Z-31</strain>
    </source>
</reference>
<feature type="domain" description="Bacterial sugar transferase" evidence="8">
    <location>
        <begin position="274"/>
        <end position="457"/>
    </location>
</feature>
<feature type="transmembrane region" description="Helical" evidence="7">
    <location>
        <begin position="110"/>
        <end position="134"/>
    </location>
</feature>